<feature type="domain" description="DUF397" evidence="1">
    <location>
        <begin position="7"/>
        <end position="59"/>
    </location>
</feature>
<accession>A0A3M2L245</accession>
<evidence type="ECO:0000313" key="3">
    <source>
        <dbReference type="Proteomes" id="UP000278673"/>
    </source>
</evidence>
<evidence type="ECO:0000259" key="1">
    <source>
        <dbReference type="Pfam" id="PF04149"/>
    </source>
</evidence>
<dbReference type="AlphaFoldDB" id="A0A3M2L245"/>
<reference evidence="2 3" key="1">
    <citation type="submission" date="2018-10" db="EMBL/GenBank/DDBJ databases">
        <title>Isolation, diversity and antifungal activity of actinobacteria from wheat.</title>
        <authorList>
            <person name="Han C."/>
        </authorList>
    </citation>
    <scope>NUCLEOTIDE SEQUENCE [LARGE SCALE GENOMIC DNA]</scope>
    <source>
        <strain evidence="2 3">NEAU-YY642</strain>
    </source>
</reference>
<dbReference type="InterPro" id="IPR007278">
    <property type="entry name" value="DUF397"/>
</dbReference>
<gene>
    <name evidence="2" type="ORF">EBN88_25585</name>
</gene>
<comment type="caution">
    <text evidence="2">The sequence shown here is derived from an EMBL/GenBank/DDBJ whole genome shotgun (WGS) entry which is preliminary data.</text>
</comment>
<dbReference type="Proteomes" id="UP000278673">
    <property type="component" value="Unassembled WGS sequence"/>
</dbReference>
<name>A0A3M2L245_9ACTN</name>
<evidence type="ECO:0000313" key="2">
    <source>
        <dbReference type="EMBL" id="RMI31631.1"/>
    </source>
</evidence>
<protein>
    <submittedName>
        <fullName evidence="2">DUF397 domain-containing protein</fullName>
    </submittedName>
</protein>
<dbReference type="Pfam" id="PF04149">
    <property type="entry name" value="DUF397"/>
    <property type="match status" value="1"/>
</dbReference>
<sequence length="66" mass="7278">MQADQSGWYKSSFSMQNGDCVEARRRTEGGLHVRDSKRTEATAIAFEAAPWAAFAQALKADTLDAR</sequence>
<dbReference type="EMBL" id="RFFJ01000212">
    <property type="protein sequence ID" value="RMI31631.1"/>
    <property type="molecule type" value="Genomic_DNA"/>
</dbReference>
<keyword evidence="3" id="KW-1185">Reference proteome</keyword>
<proteinExistence type="predicted"/>
<dbReference type="RefSeq" id="WP_122399422.1">
    <property type="nucleotide sequence ID" value="NZ_RFFJ01000212.1"/>
</dbReference>
<organism evidence="2 3">
    <name type="scientific">Streptomyces triticirhizae</name>
    <dbReference type="NCBI Taxonomy" id="2483353"/>
    <lineage>
        <taxon>Bacteria</taxon>
        <taxon>Bacillati</taxon>
        <taxon>Actinomycetota</taxon>
        <taxon>Actinomycetes</taxon>
        <taxon>Kitasatosporales</taxon>
        <taxon>Streptomycetaceae</taxon>
        <taxon>Streptomyces</taxon>
    </lineage>
</organism>